<dbReference type="Pfam" id="PF08890">
    <property type="entry name" value="Phage_TAC_5"/>
    <property type="match status" value="1"/>
</dbReference>
<reference evidence="1 2" key="1">
    <citation type="submission" date="2019-08" db="EMBL/GenBank/DDBJ databases">
        <title>In-depth cultivation of the pig gut microbiome towards novel bacterial diversity and tailored functional studies.</title>
        <authorList>
            <person name="Wylensek D."/>
            <person name="Hitch T.C.A."/>
            <person name="Clavel T."/>
        </authorList>
    </citation>
    <scope>NUCLEOTIDE SEQUENCE [LARGE SCALE GENOMIC DNA]</scope>
    <source>
        <strain evidence="1 2">WCA-389-WT-23B</strain>
    </source>
</reference>
<accession>A0A6N7WL15</accession>
<dbReference type="RefSeq" id="WP_154467784.1">
    <property type="nucleotide sequence ID" value="NZ_VUMI01000063.1"/>
</dbReference>
<dbReference type="InterPro" id="IPR038559">
    <property type="entry name" value="XkdN-like_sf"/>
</dbReference>
<evidence type="ECO:0000313" key="2">
    <source>
        <dbReference type="Proteomes" id="UP000436047"/>
    </source>
</evidence>
<sequence>MNLAEKLMKLDRGKLTEIPTGTMEIKRLSEMMGEPFIVKCRAIPGERYTELSTQIIGDNGEADYGKVYSTSTLIVVEGIMEPNLKDPELLKHFGCATPKDLAGILFQGGDMQKVSDLITDLSGFGDDTDKKIKN</sequence>
<protein>
    <recommendedName>
        <fullName evidence="3">Phage XkdN-like protein</fullName>
    </recommendedName>
</protein>
<evidence type="ECO:0008006" key="3">
    <source>
        <dbReference type="Google" id="ProtNLM"/>
    </source>
</evidence>
<keyword evidence="2" id="KW-1185">Reference proteome</keyword>
<dbReference type="GeneID" id="86056270"/>
<gene>
    <name evidence="1" type="ORF">FYJ45_25000</name>
</gene>
<name>A0A6N7WL15_9FIRM</name>
<dbReference type="AlphaFoldDB" id="A0A6N7WL15"/>
<dbReference type="Proteomes" id="UP000436047">
    <property type="component" value="Unassembled WGS sequence"/>
</dbReference>
<proteinExistence type="predicted"/>
<dbReference type="EMBL" id="VUMI01000063">
    <property type="protein sequence ID" value="MSS91373.1"/>
    <property type="molecule type" value="Genomic_DNA"/>
</dbReference>
<dbReference type="InterPro" id="IPR014986">
    <property type="entry name" value="XkdN-like"/>
</dbReference>
<comment type="caution">
    <text evidence="1">The sequence shown here is derived from an EMBL/GenBank/DDBJ whole genome shotgun (WGS) entry which is preliminary data.</text>
</comment>
<evidence type="ECO:0000313" key="1">
    <source>
        <dbReference type="EMBL" id="MSS91373.1"/>
    </source>
</evidence>
<dbReference type="Gene3D" id="3.30.2220.30">
    <property type="match status" value="1"/>
</dbReference>
<organism evidence="1 2">
    <name type="scientific">Eisenbergiella porci</name>
    <dbReference type="NCBI Taxonomy" id="2652274"/>
    <lineage>
        <taxon>Bacteria</taxon>
        <taxon>Bacillati</taxon>
        <taxon>Bacillota</taxon>
        <taxon>Clostridia</taxon>
        <taxon>Lachnospirales</taxon>
        <taxon>Lachnospiraceae</taxon>
        <taxon>Eisenbergiella</taxon>
    </lineage>
</organism>